<sequence length="128" mass="14402">MWIRKPVFKAVTIGSPIFFLEKGSRLIRGFGLFEKFEINSTINCWNKYGSSNGAATFEEFLGALNFPNQEISHQQLLGCILVKNVVWSLSPLPINQLLVEFSKSTVSGKRINKDAVNTMLKSPMFSIE</sequence>
<keyword evidence="2" id="KW-1185">Reference proteome</keyword>
<dbReference type="Proteomes" id="UP000249890">
    <property type="component" value="Chromosome"/>
</dbReference>
<dbReference type="AlphaFoldDB" id="A0A2Z2KJV3"/>
<dbReference type="EMBL" id="CP021780">
    <property type="protein sequence ID" value="ASA26554.1"/>
    <property type="molecule type" value="Genomic_DNA"/>
</dbReference>
<name>A0A2Z2KJV3_9BACL</name>
<proteinExistence type="predicted"/>
<gene>
    <name evidence="1" type="ORF">B9T62_31750</name>
</gene>
<protein>
    <submittedName>
        <fullName evidence="1">Uncharacterized protein</fullName>
    </submittedName>
</protein>
<accession>A0A2Z2KJV3</accession>
<dbReference type="KEGG" id="pdh:B9T62_31750"/>
<evidence type="ECO:0000313" key="2">
    <source>
        <dbReference type="Proteomes" id="UP000249890"/>
    </source>
</evidence>
<organism evidence="1 2">
    <name type="scientific">Paenibacillus donghaensis</name>
    <dbReference type="NCBI Taxonomy" id="414771"/>
    <lineage>
        <taxon>Bacteria</taxon>
        <taxon>Bacillati</taxon>
        <taxon>Bacillota</taxon>
        <taxon>Bacilli</taxon>
        <taxon>Bacillales</taxon>
        <taxon>Paenibacillaceae</taxon>
        <taxon>Paenibacillus</taxon>
    </lineage>
</organism>
<evidence type="ECO:0000313" key="1">
    <source>
        <dbReference type="EMBL" id="ASA26554.1"/>
    </source>
</evidence>
<reference evidence="1 2" key="1">
    <citation type="submission" date="2017-06" db="EMBL/GenBank/DDBJ databases">
        <title>Complete genome sequence of Paenibacillus donghaensis KCTC 13049T isolated from East Sea sediment, South Korea.</title>
        <authorList>
            <person name="Jung B.K."/>
            <person name="Hong S.-J."/>
            <person name="Shin J.-H."/>
        </authorList>
    </citation>
    <scope>NUCLEOTIDE SEQUENCE [LARGE SCALE GENOMIC DNA]</scope>
    <source>
        <strain evidence="1 2">KCTC 13049</strain>
    </source>
</reference>